<name>A0A1Q8EKW8_9PSED</name>
<dbReference type="InterPro" id="IPR029044">
    <property type="entry name" value="Nucleotide-diphossugar_trans"/>
</dbReference>
<proteinExistence type="predicted"/>
<dbReference type="Gene3D" id="3.90.550.10">
    <property type="entry name" value="Spore Coat Polysaccharide Biosynthesis Protein SpsA, Chain A"/>
    <property type="match status" value="1"/>
</dbReference>
<dbReference type="EMBL" id="MSCT01000019">
    <property type="protein sequence ID" value="OLF52441.1"/>
    <property type="molecule type" value="Genomic_DNA"/>
</dbReference>
<evidence type="ECO:0000313" key="2">
    <source>
        <dbReference type="Proteomes" id="UP000185578"/>
    </source>
</evidence>
<organism evidence="1 2">
    <name type="scientific">Pseudomonas chlororaphis</name>
    <dbReference type="NCBI Taxonomy" id="587753"/>
    <lineage>
        <taxon>Bacteria</taxon>
        <taxon>Pseudomonadati</taxon>
        <taxon>Pseudomonadota</taxon>
        <taxon>Gammaproteobacteria</taxon>
        <taxon>Pseudomonadales</taxon>
        <taxon>Pseudomonadaceae</taxon>
        <taxon>Pseudomonas</taxon>
    </lineage>
</organism>
<dbReference type="AlphaFoldDB" id="A0A1Q8EKW8"/>
<gene>
    <name evidence="1" type="ORF">BTN82_20905</name>
</gene>
<reference evidence="1 2" key="1">
    <citation type="submission" date="2016-12" db="EMBL/GenBank/DDBJ databases">
        <authorList>
            <person name="Song W.-J."/>
            <person name="Kurnit D.M."/>
        </authorList>
    </citation>
    <scope>NUCLEOTIDE SEQUENCE [LARGE SCALE GENOMIC DNA]</scope>
    <source>
        <strain evidence="1 2">PCL1601</strain>
    </source>
</reference>
<evidence type="ECO:0000313" key="1">
    <source>
        <dbReference type="EMBL" id="OLF52441.1"/>
    </source>
</evidence>
<sequence length="272" mass="30647">MRIAIVCICYNAYDHLLTLATSLSESLSRAENVDFTFVVVDNSTKERNEQVLAGVSAMNFKTHYLKSDNVGYFPGFKKGVELLSSLLDFDCVAISNVDLTVRADFFETLKAQIDIVSDEVGIIAPAILSKGRGGDLNPKTLYRPTRFSLLKNIFIFKHLWLFRLYRKLSDLKVKNSAGSLAAGESFYSPHGSFILFTKQYFLQGGSVDYPQFLFGEEDFVAEQCLRIGLKVQYQPSITIIDDDHGSTSREKLEFIASEHVKSLKYIVDTYHS</sequence>
<dbReference type="OrthoDB" id="9771846at2"/>
<accession>A0A1Q8EKW8</accession>
<dbReference type="Proteomes" id="UP000185578">
    <property type="component" value="Unassembled WGS sequence"/>
</dbReference>
<dbReference type="SUPFAM" id="SSF53448">
    <property type="entry name" value="Nucleotide-diphospho-sugar transferases"/>
    <property type="match status" value="1"/>
</dbReference>
<protein>
    <submittedName>
        <fullName evidence="1">Uncharacterized protein</fullName>
    </submittedName>
</protein>
<comment type="caution">
    <text evidence="1">The sequence shown here is derived from an EMBL/GenBank/DDBJ whole genome shotgun (WGS) entry which is preliminary data.</text>
</comment>